<dbReference type="Proteomes" id="UP001595699">
    <property type="component" value="Unassembled WGS sequence"/>
</dbReference>
<dbReference type="RefSeq" id="WP_205114083.1">
    <property type="nucleotide sequence ID" value="NZ_JAFBCM010000001.1"/>
</dbReference>
<feature type="transmembrane region" description="Helical" evidence="4">
    <location>
        <begin position="60"/>
        <end position="82"/>
    </location>
</feature>
<evidence type="ECO:0000256" key="4">
    <source>
        <dbReference type="SAM" id="Phobius"/>
    </source>
</evidence>
<feature type="transmembrane region" description="Helical" evidence="4">
    <location>
        <begin position="34"/>
        <end position="53"/>
    </location>
</feature>
<feature type="domain" description="FtsK" evidence="5">
    <location>
        <begin position="278"/>
        <end position="478"/>
    </location>
</feature>
<organism evidence="6 7">
    <name type="scientific">Tenggerimyces flavus</name>
    <dbReference type="NCBI Taxonomy" id="1708749"/>
    <lineage>
        <taxon>Bacteria</taxon>
        <taxon>Bacillati</taxon>
        <taxon>Actinomycetota</taxon>
        <taxon>Actinomycetes</taxon>
        <taxon>Propionibacteriales</taxon>
        <taxon>Nocardioidaceae</taxon>
        <taxon>Tenggerimyces</taxon>
    </lineage>
</organism>
<dbReference type="Gene3D" id="3.40.50.300">
    <property type="entry name" value="P-loop containing nucleotide triphosphate hydrolases"/>
    <property type="match status" value="1"/>
</dbReference>
<feature type="binding site" evidence="3">
    <location>
        <begin position="296"/>
        <end position="303"/>
    </location>
    <ligand>
        <name>ATP</name>
        <dbReference type="ChEBI" id="CHEBI:30616"/>
    </ligand>
</feature>
<evidence type="ECO:0000313" key="7">
    <source>
        <dbReference type="Proteomes" id="UP001595699"/>
    </source>
</evidence>
<keyword evidence="2 3" id="KW-0067">ATP-binding</keyword>
<evidence type="ECO:0000259" key="5">
    <source>
        <dbReference type="PROSITE" id="PS50901"/>
    </source>
</evidence>
<dbReference type="PROSITE" id="PS50901">
    <property type="entry name" value="FTSK"/>
    <property type="match status" value="1"/>
</dbReference>
<keyword evidence="4" id="KW-1133">Transmembrane helix</keyword>
<accession>A0ABV7YBM9</accession>
<evidence type="ECO:0000256" key="1">
    <source>
        <dbReference type="ARBA" id="ARBA00022741"/>
    </source>
</evidence>
<dbReference type="PANTHER" id="PTHR22683:SF41">
    <property type="entry name" value="DNA TRANSLOCASE FTSK"/>
    <property type="match status" value="1"/>
</dbReference>
<keyword evidence="7" id="KW-1185">Reference proteome</keyword>
<dbReference type="InterPro" id="IPR003593">
    <property type="entry name" value="AAA+_ATPase"/>
</dbReference>
<comment type="caution">
    <text evidence="6">The sequence shown here is derived from an EMBL/GenBank/DDBJ whole genome shotgun (WGS) entry which is preliminary data.</text>
</comment>
<keyword evidence="4" id="KW-0812">Transmembrane</keyword>
<keyword evidence="4" id="KW-0472">Membrane</keyword>
<dbReference type="PANTHER" id="PTHR22683">
    <property type="entry name" value="SPORULATION PROTEIN RELATED"/>
    <property type="match status" value="1"/>
</dbReference>
<dbReference type="EMBL" id="JBHRZH010000009">
    <property type="protein sequence ID" value="MFC3761573.1"/>
    <property type="molecule type" value="Genomic_DNA"/>
</dbReference>
<dbReference type="SUPFAM" id="SSF52540">
    <property type="entry name" value="P-loop containing nucleoside triphosphate hydrolases"/>
    <property type="match status" value="1"/>
</dbReference>
<evidence type="ECO:0000313" key="6">
    <source>
        <dbReference type="EMBL" id="MFC3761573.1"/>
    </source>
</evidence>
<protein>
    <submittedName>
        <fullName evidence="6">FtsK/SpoIIIE domain-containing protein</fullName>
    </submittedName>
</protein>
<dbReference type="SMART" id="SM00382">
    <property type="entry name" value="AAA"/>
    <property type="match status" value="1"/>
</dbReference>
<sequence>MPTNFEPQVRGETVKVGFVTVVLAFLVWKVGRGVWWAARQPVLWVALVSGLALRRLFEASGLWAVLGVVAAGTAALVTWRLLHPSSFRQMVWWPLRSWWRRVAVYRPEWDVVCKQLGLHQVKDGQEIYPPVLRVQSTGSVDKVRVRMLPGQILPDYAQFAHRFAQTYEALDCRVRSVPKHRLFATVKAGLRRGLPGLFDPAIRKAKKAASRDLHVLDSGVPEAEHVPDDVGREGTERQAPSRVVELWFLTRDPLAAVVPMLDVAARPNLGGLAVALREDGLVWTLRLLATHVLIVGATGAGKGSVLWTIVRALGHAIRTRLVELWVIDPKGGMEFAAGQALFARYCYGDDAPENDEGEDVDRKRAYELTYAEFLEDAVREMRDRQRRLRGIFRTHKPAPGDPLIVLMIDEIASLTAYVVDREAKKRIESALNVLLSQGRAVGVVIIGAGQDARKEVLTMRGLFPTRIALRLNEAEEVDLVLGNGKHERGARCEEIPDDMPGTGFVVVETQPEPVRLRFPYQSDTEIRTMCSLYEPGASYDHRDPRAGLRSVSDLYDELEEVA</sequence>
<dbReference type="InterPro" id="IPR050206">
    <property type="entry name" value="FtsK/SpoIIIE/SftA"/>
</dbReference>
<reference evidence="7" key="1">
    <citation type="journal article" date="2019" name="Int. J. Syst. Evol. Microbiol.">
        <title>The Global Catalogue of Microorganisms (GCM) 10K type strain sequencing project: providing services to taxonomists for standard genome sequencing and annotation.</title>
        <authorList>
            <consortium name="The Broad Institute Genomics Platform"/>
            <consortium name="The Broad Institute Genome Sequencing Center for Infectious Disease"/>
            <person name="Wu L."/>
            <person name="Ma J."/>
        </authorList>
    </citation>
    <scope>NUCLEOTIDE SEQUENCE [LARGE SCALE GENOMIC DNA]</scope>
    <source>
        <strain evidence="7">CGMCC 4.7241</strain>
    </source>
</reference>
<gene>
    <name evidence="6" type="ORF">ACFOUW_12050</name>
</gene>
<proteinExistence type="predicted"/>
<dbReference type="InterPro" id="IPR002543">
    <property type="entry name" value="FtsK_dom"/>
</dbReference>
<dbReference type="Pfam" id="PF01580">
    <property type="entry name" value="FtsK_SpoIIIE"/>
    <property type="match status" value="1"/>
</dbReference>
<evidence type="ECO:0000256" key="3">
    <source>
        <dbReference type="PROSITE-ProRule" id="PRU00289"/>
    </source>
</evidence>
<feature type="transmembrane region" description="Helical" evidence="4">
    <location>
        <begin position="12"/>
        <end position="28"/>
    </location>
</feature>
<keyword evidence="1 3" id="KW-0547">Nucleotide-binding</keyword>
<dbReference type="InterPro" id="IPR027417">
    <property type="entry name" value="P-loop_NTPase"/>
</dbReference>
<evidence type="ECO:0000256" key="2">
    <source>
        <dbReference type="ARBA" id="ARBA00022840"/>
    </source>
</evidence>
<name>A0ABV7YBM9_9ACTN</name>